<accession>A0A1H1GJG4</accession>
<feature type="transmembrane region" description="Helical" evidence="1">
    <location>
        <begin position="380"/>
        <end position="399"/>
    </location>
</feature>
<organism evidence="2 3">
    <name type="scientific">Halopelagius longus</name>
    <dbReference type="NCBI Taxonomy" id="1236180"/>
    <lineage>
        <taxon>Archaea</taxon>
        <taxon>Methanobacteriati</taxon>
        <taxon>Methanobacteriota</taxon>
        <taxon>Stenosarchaea group</taxon>
        <taxon>Halobacteria</taxon>
        <taxon>Halobacteriales</taxon>
        <taxon>Haloferacaceae</taxon>
    </lineage>
</organism>
<feature type="transmembrane region" description="Helical" evidence="1">
    <location>
        <begin position="355"/>
        <end position="374"/>
    </location>
</feature>
<feature type="transmembrane region" description="Helical" evidence="1">
    <location>
        <begin position="169"/>
        <end position="194"/>
    </location>
</feature>
<feature type="transmembrane region" description="Helical" evidence="1">
    <location>
        <begin position="214"/>
        <end position="240"/>
    </location>
</feature>
<feature type="transmembrane region" description="Helical" evidence="1">
    <location>
        <begin position="323"/>
        <end position="343"/>
    </location>
</feature>
<name>A0A1H1GJG4_9EURY</name>
<gene>
    <name evidence="2" type="ORF">SAMN05216278_3715</name>
</gene>
<evidence type="ECO:0000256" key="1">
    <source>
        <dbReference type="SAM" id="Phobius"/>
    </source>
</evidence>
<protein>
    <submittedName>
        <fullName evidence="2">Uncharacterized protein</fullName>
    </submittedName>
</protein>
<evidence type="ECO:0000313" key="2">
    <source>
        <dbReference type="EMBL" id="SDR13382.1"/>
    </source>
</evidence>
<reference evidence="3" key="1">
    <citation type="submission" date="2016-10" db="EMBL/GenBank/DDBJ databases">
        <authorList>
            <person name="Varghese N."/>
            <person name="Submissions S."/>
        </authorList>
    </citation>
    <scope>NUCLEOTIDE SEQUENCE [LARGE SCALE GENOMIC DNA]</scope>
    <source>
        <strain evidence="3">CGMCC 1.12397</strain>
    </source>
</reference>
<dbReference type="EMBL" id="FNKQ01000006">
    <property type="protein sequence ID" value="SDR13382.1"/>
    <property type="molecule type" value="Genomic_DNA"/>
</dbReference>
<feature type="transmembrane region" description="Helical" evidence="1">
    <location>
        <begin position="137"/>
        <end position="157"/>
    </location>
</feature>
<dbReference type="AlphaFoldDB" id="A0A1H1GJG4"/>
<feature type="transmembrane region" description="Helical" evidence="1">
    <location>
        <begin position="67"/>
        <end position="89"/>
    </location>
</feature>
<keyword evidence="1" id="KW-0812">Transmembrane</keyword>
<feature type="transmembrane region" description="Helical" evidence="1">
    <location>
        <begin position="411"/>
        <end position="431"/>
    </location>
</feature>
<sequence>MNNQSRQLFFEALPFICLAVAVVAQAIQPLPSGPWDGIYTNFELYWILIGFACASMLAAIHQYQLSWTIVGGFAVLLLFAVISHSFLWATPWGVHDSWRHLGDIHDRRLAFTENVYPLFHILIIEISLITGFDSHTVLSGLMLLVAPVGVMFTIVVARYTDTSTTAQQAATIVILPGLFVGFIPRPFTLAYPFLLVGFWLSQSRSTGMKIASSLLLVTLVLFHPFIALLTVSIVLVAMALKRSLQWRSFGQLSIGRPSVSIYILIAVGLELSYVLFVASGFSNNLIFGFSEMFFGPSVTGPGGPAGVGLIAEAFSDPKKFQELLLRSSFLLSLALASTIALVVQYRRRHFASESVVAVLSGLCVFGLFLILSFLPTGVGVTRLFILAPLFFLPLIPYAFSTQTPTRKFASIGLAVLIVTSGLLTGFLWPGIGGVEYSATEPQVVGVEWATEHVATEIVGTSMTHWIVVGKYGRETSTELSARDVNGMLATRLQNGSYSWEVTDRPPSALYVIDGAERARARQSASESDDRPIQCLHAFQLNQMKVYSNGDTNAFVLSQRPACGATS</sequence>
<feature type="transmembrane region" description="Helical" evidence="1">
    <location>
        <begin position="261"/>
        <end position="282"/>
    </location>
</feature>
<keyword evidence="1" id="KW-1133">Transmembrane helix</keyword>
<dbReference type="RefSeq" id="WP_181813893.1">
    <property type="nucleotide sequence ID" value="NZ_QQST01000004.1"/>
</dbReference>
<dbReference type="Proteomes" id="UP000199289">
    <property type="component" value="Unassembled WGS sequence"/>
</dbReference>
<keyword evidence="1" id="KW-0472">Membrane</keyword>
<feature type="transmembrane region" description="Helical" evidence="1">
    <location>
        <begin position="42"/>
        <end position="60"/>
    </location>
</feature>
<evidence type="ECO:0000313" key="3">
    <source>
        <dbReference type="Proteomes" id="UP000199289"/>
    </source>
</evidence>
<proteinExistence type="predicted"/>